<sequence>MLDKRLEDLDYRTAQYRRQGHHEQRLVRRRKAMLASYNTAHALMEKMGGVLAAEEDKLGHGTNLFHRGLERRMVEDIVAVENLSVFKAACQYDAVTKRIEDVEAEVLEINGVLERIRDHHKQLAMLEEWREDVYGRADRDTRE</sequence>
<proteinExistence type="predicted"/>
<dbReference type="AlphaFoldDB" id="X0Y1M7"/>
<accession>X0Y1M7</accession>
<comment type="caution">
    <text evidence="1">The sequence shown here is derived from an EMBL/GenBank/DDBJ whole genome shotgun (WGS) entry which is preliminary data.</text>
</comment>
<evidence type="ECO:0000313" key="1">
    <source>
        <dbReference type="EMBL" id="GAG41262.1"/>
    </source>
</evidence>
<reference evidence="1" key="1">
    <citation type="journal article" date="2014" name="Front. Microbiol.">
        <title>High frequency of phylogenetically diverse reductive dehalogenase-homologous genes in deep subseafloor sedimentary metagenomes.</title>
        <authorList>
            <person name="Kawai M."/>
            <person name="Futagami T."/>
            <person name="Toyoda A."/>
            <person name="Takaki Y."/>
            <person name="Nishi S."/>
            <person name="Hori S."/>
            <person name="Arai W."/>
            <person name="Tsubouchi T."/>
            <person name="Morono Y."/>
            <person name="Uchiyama I."/>
            <person name="Ito T."/>
            <person name="Fujiyama A."/>
            <person name="Inagaki F."/>
            <person name="Takami H."/>
        </authorList>
    </citation>
    <scope>NUCLEOTIDE SEQUENCE</scope>
    <source>
        <strain evidence="1">Expedition CK06-06</strain>
    </source>
</reference>
<feature type="non-terminal residue" evidence="1">
    <location>
        <position position="143"/>
    </location>
</feature>
<name>X0Y1M7_9ZZZZ</name>
<protein>
    <recommendedName>
        <fullName evidence="2">Flagellar FliJ protein</fullName>
    </recommendedName>
</protein>
<dbReference type="EMBL" id="BARS01042352">
    <property type="protein sequence ID" value="GAG41262.1"/>
    <property type="molecule type" value="Genomic_DNA"/>
</dbReference>
<gene>
    <name evidence="1" type="ORF">S01H1_64266</name>
</gene>
<organism evidence="1">
    <name type="scientific">marine sediment metagenome</name>
    <dbReference type="NCBI Taxonomy" id="412755"/>
    <lineage>
        <taxon>unclassified sequences</taxon>
        <taxon>metagenomes</taxon>
        <taxon>ecological metagenomes</taxon>
    </lineage>
</organism>
<evidence type="ECO:0008006" key="2">
    <source>
        <dbReference type="Google" id="ProtNLM"/>
    </source>
</evidence>